<evidence type="ECO:0000259" key="2">
    <source>
        <dbReference type="Pfam" id="PF00793"/>
    </source>
</evidence>
<dbReference type="InterPro" id="IPR013785">
    <property type="entry name" value="Aldolase_TIM"/>
</dbReference>
<dbReference type="Pfam" id="PF00793">
    <property type="entry name" value="DAHP_synth_1"/>
    <property type="match status" value="1"/>
</dbReference>
<dbReference type="EMBL" id="JACHEN010000019">
    <property type="protein sequence ID" value="MBB6216971.1"/>
    <property type="molecule type" value="Genomic_DNA"/>
</dbReference>
<dbReference type="PANTHER" id="PTHR43018:SF2">
    <property type="entry name" value="PHOSPHO-2-DEHYDRO-3-DEOXYHEPTONATE ALDOLASE"/>
    <property type="match status" value="1"/>
</dbReference>
<dbReference type="InterPro" id="IPR006268">
    <property type="entry name" value="DAHP_syn_2"/>
</dbReference>
<comment type="caution">
    <text evidence="3">The sequence shown here is derived from an EMBL/GenBank/DDBJ whole genome shotgun (WGS) entry which is preliminary data.</text>
</comment>
<name>A0A841KU68_9FIRM</name>
<dbReference type="NCBIfam" id="TIGR01361">
    <property type="entry name" value="DAHP_synth_Bsub"/>
    <property type="match status" value="1"/>
</dbReference>
<evidence type="ECO:0000256" key="1">
    <source>
        <dbReference type="ARBA" id="ARBA00022679"/>
    </source>
</evidence>
<evidence type="ECO:0000313" key="3">
    <source>
        <dbReference type="EMBL" id="MBB6216971.1"/>
    </source>
</evidence>
<evidence type="ECO:0000313" key="4">
    <source>
        <dbReference type="Proteomes" id="UP000579281"/>
    </source>
</evidence>
<dbReference type="InterPro" id="IPR006218">
    <property type="entry name" value="DAHP1/KDSA"/>
</dbReference>
<dbReference type="GO" id="GO:0016832">
    <property type="term" value="F:aldehyde-lyase activity"/>
    <property type="evidence" value="ECO:0007669"/>
    <property type="project" value="InterPro"/>
</dbReference>
<feature type="domain" description="DAHP synthetase I/KDSA" evidence="2">
    <location>
        <begin position="17"/>
        <end position="258"/>
    </location>
</feature>
<organism evidence="3 4">
    <name type="scientific">Anaerosolibacter carboniphilus</name>
    <dbReference type="NCBI Taxonomy" id="1417629"/>
    <lineage>
        <taxon>Bacteria</taxon>
        <taxon>Bacillati</taxon>
        <taxon>Bacillota</taxon>
        <taxon>Clostridia</taxon>
        <taxon>Peptostreptococcales</taxon>
        <taxon>Thermotaleaceae</taxon>
        <taxon>Anaerosolibacter</taxon>
    </lineage>
</organism>
<dbReference type="GO" id="GO:0003849">
    <property type="term" value="F:3-deoxy-7-phosphoheptulonate synthase activity"/>
    <property type="evidence" value="ECO:0007669"/>
    <property type="project" value="UniProtKB-EC"/>
</dbReference>
<dbReference type="RefSeq" id="WP_184311491.1">
    <property type="nucleotide sequence ID" value="NZ_JACHEN010000019.1"/>
</dbReference>
<accession>A0A841KU68</accession>
<proteinExistence type="predicted"/>
<dbReference type="SUPFAM" id="SSF51569">
    <property type="entry name" value="Aldolase"/>
    <property type="match status" value="1"/>
</dbReference>
<gene>
    <name evidence="3" type="ORF">HNQ80_003076</name>
</gene>
<keyword evidence="4" id="KW-1185">Reference proteome</keyword>
<reference evidence="3 4" key="1">
    <citation type="submission" date="2020-08" db="EMBL/GenBank/DDBJ databases">
        <title>Genomic Encyclopedia of Type Strains, Phase IV (KMG-IV): sequencing the most valuable type-strain genomes for metagenomic binning, comparative biology and taxonomic classification.</title>
        <authorList>
            <person name="Goeker M."/>
        </authorList>
    </citation>
    <scope>NUCLEOTIDE SEQUENCE [LARGE SCALE GENOMIC DNA]</scope>
    <source>
        <strain evidence="3 4">DSM 103526</strain>
    </source>
</reference>
<dbReference type="NCBIfam" id="NF009239">
    <property type="entry name" value="PRK12595.1"/>
    <property type="match status" value="1"/>
</dbReference>
<dbReference type="GO" id="GO:0009073">
    <property type="term" value="P:aromatic amino acid family biosynthetic process"/>
    <property type="evidence" value="ECO:0007669"/>
    <property type="project" value="InterPro"/>
</dbReference>
<dbReference type="EC" id="2.5.1.54" evidence="3"/>
<dbReference type="NCBIfam" id="NF006421">
    <property type="entry name" value="PRK08673.1"/>
    <property type="match status" value="1"/>
</dbReference>
<sequence>MKLKLAGRECKEKTIVKVGNVEIGGDELVIIAGPCAIESEKQLIETAMAVKKAGAQILRGGAFKPRTSPYSFQGLGEEGLKYLHHAGQENNMPVISEVMDPRDIDMLDKYVDIFQIGSRNMQNYSLLREVGKGRKPVMLKRGMSASIEEWLSAAEYIVLEGNRDVILCERGIRTFENYTRNTLDLMAVPIIKQLSHFPIIVDPSHGTGREELVASASRAAVAIGAHGLMIEVHPCPCDALSDGVQSLDFEKFQSLSKDLFTIRNCLDLL</sequence>
<dbReference type="PANTHER" id="PTHR43018">
    <property type="entry name" value="PHOSPHO-2-DEHYDRO-3-DEOXYHEPTONATE ALDOLASE"/>
    <property type="match status" value="1"/>
</dbReference>
<keyword evidence="1 3" id="KW-0808">Transferase</keyword>
<protein>
    <submittedName>
        <fullName evidence="3">3-deoxy-7-phosphoheptulonate synthase</fullName>
        <ecNumber evidence="3">2.5.1.54</ecNumber>
    </submittedName>
</protein>
<dbReference type="AlphaFoldDB" id="A0A841KU68"/>
<dbReference type="Proteomes" id="UP000579281">
    <property type="component" value="Unassembled WGS sequence"/>
</dbReference>
<dbReference type="Gene3D" id="3.20.20.70">
    <property type="entry name" value="Aldolase class I"/>
    <property type="match status" value="1"/>
</dbReference>
<dbReference type="InterPro" id="IPR052899">
    <property type="entry name" value="Class-I_DAHP_synthase"/>
</dbReference>